<keyword evidence="2 6" id="KW-0067">ATP-binding</keyword>
<dbReference type="EC" id="4.2.1.136" evidence="6"/>
<keyword evidence="1 6" id="KW-0547">Nucleotide-binding</keyword>
<keyword evidence="3 6" id="KW-0521">NADP</keyword>
<accession>A0A7X0H404</accession>
<dbReference type="InterPro" id="IPR029056">
    <property type="entry name" value="Ribokinase-like"/>
</dbReference>
<dbReference type="Gene3D" id="3.40.1190.20">
    <property type="match status" value="1"/>
</dbReference>
<comment type="subunit">
    <text evidence="6">Homotetramer.</text>
</comment>
<feature type="binding site" evidence="6">
    <location>
        <position position="217"/>
    </location>
    <ligand>
        <name>AMP</name>
        <dbReference type="ChEBI" id="CHEBI:456215"/>
    </ligand>
</feature>
<feature type="domain" description="YjeF C-terminal" evidence="7">
    <location>
        <begin position="4"/>
        <end position="277"/>
    </location>
</feature>
<dbReference type="Pfam" id="PF01256">
    <property type="entry name" value="Carb_kinase"/>
    <property type="match status" value="1"/>
</dbReference>
<dbReference type="PANTHER" id="PTHR12592:SF0">
    <property type="entry name" value="ATP-DEPENDENT (S)-NAD(P)H-HYDRATE DEHYDRATASE"/>
    <property type="match status" value="1"/>
</dbReference>
<comment type="catalytic activity">
    <reaction evidence="6">
        <text>(6S)-NADHX + ADP = AMP + phosphate + NADH + H(+)</text>
        <dbReference type="Rhea" id="RHEA:32223"/>
        <dbReference type="ChEBI" id="CHEBI:15378"/>
        <dbReference type="ChEBI" id="CHEBI:43474"/>
        <dbReference type="ChEBI" id="CHEBI:57945"/>
        <dbReference type="ChEBI" id="CHEBI:64074"/>
        <dbReference type="ChEBI" id="CHEBI:456215"/>
        <dbReference type="ChEBI" id="CHEBI:456216"/>
        <dbReference type="EC" id="4.2.1.136"/>
    </reaction>
</comment>
<dbReference type="EMBL" id="JACHGY010000001">
    <property type="protein sequence ID" value="MBB6428794.1"/>
    <property type="molecule type" value="Genomic_DNA"/>
</dbReference>
<comment type="similarity">
    <text evidence="6">Belongs to the NnrD/CARKD family.</text>
</comment>
<sequence>MKLDWVESLPALPPRPEDGHKGTFGTVVVVGGSLRMPGAPALCATAALRGGVGLVKVAGALQVLASVLAIQPSATGIGLKDLGGAKGDGKTVIAIGPGLGQEKGFDVLVRGFLDWPNPLVVDADGLNALAIGEAFERSSDKPWVLTPHPGEFRRLAEQLGIEGDPTDPQQRPDAAAALARATGAVVLLKGQHTIVSDGHRVYRNTTGNPVLATAGTGDVLTGLIASLLAQGCDAFDAGVLGAHLHGSAADAWRDANGSRGMLAMELAGELPAAIARLENA</sequence>
<dbReference type="GO" id="GO:0110051">
    <property type="term" value="P:metabolite repair"/>
    <property type="evidence" value="ECO:0007669"/>
    <property type="project" value="TreeGrafter"/>
</dbReference>
<comment type="catalytic activity">
    <reaction evidence="6">
        <text>(6S)-NADPHX + ADP = AMP + phosphate + NADPH + H(+)</text>
        <dbReference type="Rhea" id="RHEA:32235"/>
        <dbReference type="ChEBI" id="CHEBI:15378"/>
        <dbReference type="ChEBI" id="CHEBI:43474"/>
        <dbReference type="ChEBI" id="CHEBI:57783"/>
        <dbReference type="ChEBI" id="CHEBI:64076"/>
        <dbReference type="ChEBI" id="CHEBI:456215"/>
        <dbReference type="ChEBI" id="CHEBI:456216"/>
        <dbReference type="EC" id="4.2.1.136"/>
    </reaction>
</comment>
<protein>
    <recommendedName>
        <fullName evidence="6">ADP-dependent (S)-NAD(P)H-hydrate dehydratase</fullName>
        <ecNumber evidence="6">4.2.1.136</ecNumber>
    </recommendedName>
    <alternativeName>
        <fullName evidence="6">ADP-dependent NAD(P)HX dehydratase</fullName>
    </alternativeName>
</protein>
<evidence type="ECO:0000259" key="7">
    <source>
        <dbReference type="PROSITE" id="PS51383"/>
    </source>
</evidence>
<dbReference type="InterPro" id="IPR017953">
    <property type="entry name" value="Carbohydrate_kinase_pred_CS"/>
</dbReference>
<keyword evidence="9" id="KW-1185">Reference proteome</keyword>
<evidence type="ECO:0000256" key="6">
    <source>
        <dbReference type="HAMAP-Rule" id="MF_01965"/>
    </source>
</evidence>
<dbReference type="SUPFAM" id="SSF53613">
    <property type="entry name" value="Ribokinase-like"/>
    <property type="match status" value="1"/>
</dbReference>
<dbReference type="GO" id="GO:0005524">
    <property type="term" value="F:ATP binding"/>
    <property type="evidence" value="ECO:0007669"/>
    <property type="project" value="UniProtKB-KW"/>
</dbReference>
<feature type="binding site" evidence="6">
    <location>
        <position position="39"/>
    </location>
    <ligand>
        <name>(6S)-NADPHX</name>
        <dbReference type="ChEBI" id="CHEBI:64076"/>
    </ligand>
</feature>
<dbReference type="NCBIfam" id="TIGR00196">
    <property type="entry name" value="yjeF_cterm"/>
    <property type="match status" value="1"/>
</dbReference>
<feature type="binding site" evidence="6">
    <location>
        <position position="148"/>
    </location>
    <ligand>
        <name>(6S)-NADPHX</name>
        <dbReference type="ChEBI" id="CHEBI:64076"/>
    </ligand>
</feature>
<dbReference type="AlphaFoldDB" id="A0A7X0H404"/>
<keyword evidence="8" id="KW-0413">Isomerase</keyword>
<dbReference type="GO" id="GO:0046496">
    <property type="term" value="P:nicotinamide nucleotide metabolic process"/>
    <property type="evidence" value="ECO:0007669"/>
    <property type="project" value="UniProtKB-UniRule"/>
</dbReference>
<comment type="function">
    <text evidence="6">Catalyzes the dehydration of the S-form of NAD(P)HX at the expense of ADP, which is converted to AMP. Together with NAD(P)HX epimerase, which catalyzes the epimerization of the S- and R-forms, the enzyme allows the repair of both epimers of NAD(P)HX, a damaged form of NAD(P)H that is a result of enzymatic or heat-dependent hydration.</text>
</comment>
<comment type="cofactor">
    <cofactor evidence="6">
        <name>Mg(2+)</name>
        <dbReference type="ChEBI" id="CHEBI:18420"/>
    </cofactor>
</comment>
<dbReference type="PROSITE" id="PS01050">
    <property type="entry name" value="YJEF_C_2"/>
    <property type="match status" value="1"/>
</dbReference>
<evidence type="ECO:0000256" key="2">
    <source>
        <dbReference type="ARBA" id="ARBA00022840"/>
    </source>
</evidence>
<reference evidence="8 9" key="1">
    <citation type="submission" date="2020-08" db="EMBL/GenBank/DDBJ databases">
        <title>Genomic Encyclopedia of Type Strains, Phase IV (KMG-IV): sequencing the most valuable type-strain genomes for metagenomic binning, comparative biology and taxonomic classification.</title>
        <authorList>
            <person name="Goeker M."/>
        </authorList>
    </citation>
    <scope>NUCLEOTIDE SEQUENCE [LARGE SCALE GENOMIC DNA]</scope>
    <source>
        <strain evidence="8 9">DSM 103725</strain>
    </source>
</reference>
<organism evidence="8 9">
    <name type="scientific">Algisphaera agarilytica</name>
    <dbReference type="NCBI Taxonomy" id="1385975"/>
    <lineage>
        <taxon>Bacteria</taxon>
        <taxon>Pseudomonadati</taxon>
        <taxon>Planctomycetota</taxon>
        <taxon>Phycisphaerae</taxon>
        <taxon>Phycisphaerales</taxon>
        <taxon>Phycisphaeraceae</taxon>
        <taxon>Algisphaera</taxon>
    </lineage>
</organism>
<feature type="binding site" evidence="6">
    <location>
        <position position="218"/>
    </location>
    <ligand>
        <name>(6S)-NADPHX</name>
        <dbReference type="ChEBI" id="CHEBI:64076"/>
    </ligand>
</feature>
<comment type="caution">
    <text evidence="8">The sequence shown here is derived from an EMBL/GenBank/DDBJ whole genome shotgun (WGS) entry which is preliminary data.</text>
</comment>
<evidence type="ECO:0000313" key="8">
    <source>
        <dbReference type="EMBL" id="MBB6428794.1"/>
    </source>
</evidence>
<feature type="binding site" evidence="6">
    <location>
        <begin position="189"/>
        <end position="193"/>
    </location>
    <ligand>
        <name>AMP</name>
        <dbReference type="ChEBI" id="CHEBI:456215"/>
    </ligand>
</feature>
<keyword evidence="4 6" id="KW-0520">NAD</keyword>
<evidence type="ECO:0000313" key="9">
    <source>
        <dbReference type="Proteomes" id="UP000541810"/>
    </source>
</evidence>
<proteinExistence type="inferred from homology"/>
<evidence type="ECO:0000256" key="1">
    <source>
        <dbReference type="ARBA" id="ARBA00022741"/>
    </source>
</evidence>
<dbReference type="PROSITE" id="PS01049">
    <property type="entry name" value="YJEF_C_1"/>
    <property type="match status" value="1"/>
</dbReference>
<dbReference type="PANTHER" id="PTHR12592">
    <property type="entry name" value="ATP-DEPENDENT (S)-NAD(P)H-HYDRATE DEHYDRATASE FAMILY MEMBER"/>
    <property type="match status" value="1"/>
</dbReference>
<name>A0A7X0H404_9BACT</name>
<keyword evidence="5 6" id="KW-0456">Lyase</keyword>
<dbReference type="Proteomes" id="UP000541810">
    <property type="component" value="Unassembled WGS sequence"/>
</dbReference>
<dbReference type="RefSeq" id="WP_184676250.1">
    <property type="nucleotide sequence ID" value="NZ_JACHGY010000001.1"/>
</dbReference>
<dbReference type="InterPro" id="IPR000631">
    <property type="entry name" value="CARKD"/>
</dbReference>
<dbReference type="GO" id="GO:0052855">
    <property type="term" value="F:ADP-dependent NAD(P)H-hydrate dehydratase activity"/>
    <property type="evidence" value="ECO:0007669"/>
    <property type="project" value="UniProtKB-UniRule"/>
</dbReference>
<dbReference type="CDD" id="cd01171">
    <property type="entry name" value="YXKO-related"/>
    <property type="match status" value="1"/>
</dbReference>
<dbReference type="HAMAP" id="MF_01965">
    <property type="entry name" value="NADHX_dehydratase"/>
    <property type="match status" value="1"/>
</dbReference>
<dbReference type="GO" id="GO:0052856">
    <property type="term" value="F:NAD(P)HX epimerase activity"/>
    <property type="evidence" value="ECO:0007669"/>
    <property type="project" value="TreeGrafter"/>
</dbReference>
<feature type="binding site" evidence="6">
    <location>
        <position position="98"/>
    </location>
    <ligand>
        <name>(6S)-NADPHX</name>
        <dbReference type="ChEBI" id="CHEBI:64076"/>
    </ligand>
</feature>
<evidence type="ECO:0000256" key="5">
    <source>
        <dbReference type="ARBA" id="ARBA00023239"/>
    </source>
</evidence>
<evidence type="ECO:0000256" key="4">
    <source>
        <dbReference type="ARBA" id="ARBA00023027"/>
    </source>
</evidence>
<dbReference type="PROSITE" id="PS51383">
    <property type="entry name" value="YJEF_C_3"/>
    <property type="match status" value="1"/>
</dbReference>
<gene>
    <name evidence="6" type="primary">nnrD</name>
    <name evidence="8" type="ORF">HNQ40_000600</name>
</gene>
<evidence type="ECO:0000256" key="3">
    <source>
        <dbReference type="ARBA" id="ARBA00022857"/>
    </source>
</evidence>